<organism evidence="2 3">
    <name type="scientific">Roseateles asaccharophilus</name>
    <dbReference type="NCBI Taxonomy" id="582607"/>
    <lineage>
        <taxon>Bacteria</taxon>
        <taxon>Pseudomonadati</taxon>
        <taxon>Pseudomonadota</taxon>
        <taxon>Betaproteobacteria</taxon>
        <taxon>Burkholderiales</taxon>
        <taxon>Sphaerotilaceae</taxon>
        <taxon>Roseateles</taxon>
    </lineage>
</organism>
<reference evidence="2 3" key="1">
    <citation type="submission" date="2023-07" db="EMBL/GenBank/DDBJ databases">
        <title>Sorghum-associated microbial communities from plants grown in Nebraska, USA.</title>
        <authorList>
            <person name="Schachtman D."/>
        </authorList>
    </citation>
    <scope>NUCLEOTIDE SEQUENCE [LARGE SCALE GENOMIC DNA]</scope>
    <source>
        <strain evidence="2 3">BE316</strain>
    </source>
</reference>
<feature type="chain" id="PRO_5046195941" description="Type II secretion system protein" evidence="1">
    <location>
        <begin position="21"/>
        <end position="147"/>
    </location>
</feature>
<dbReference type="EMBL" id="JAVDXV010000010">
    <property type="protein sequence ID" value="MDR7335399.1"/>
    <property type="molecule type" value="Genomic_DNA"/>
</dbReference>
<feature type="signal peptide" evidence="1">
    <location>
        <begin position="1"/>
        <end position="20"/>
    </location>
</feature>
<keyword evidence="3" id="KW-1185">Reference proteome</keyword>
<sequence length="147" mass="16272">MLIAALVLLAAMAASASVVAARWADEAQREREQELLRIGNEIAGALAAYAKDSAGSTYSRPRELEALLEDRRAFGIKRYLRRIEPDPMTGQPAWGVIRAEDGGIAGVFSHGEKRPFLRVPRALSHVDLPVVDRYADWKFTPRQVTKS</sequence>
<keyword evidence="1" id="KW-0732">Signal</keyword>
<proteinExistence type="predicted"/>
<comment type="caution">
    <text evidence="2">The sequence shown here is derived from an EMBL/GenBank/DDBJ whole genome shotgun (WGS) entry which is preliminary data.</text>
</comment>
<accession>A0ABU2ADY3</accession>
<evidence type="ECO:0000256" key="1">
    <source>
        <dbReference type="SAM" id="SignalP"/>
    </source>
</evidence>
<gene>
    <name evidence="2" type="ORF">J2X21_004564</name>
</gene>
<evidence type="ECO:0000313" key="2">
    <source>
        <dbReference type="EMBL" id="MDR7335399.1"/>
    </source>
</evidence>
<dbReference type="Proteomes" id="UP001180825">
    <property type="component" value="Unassembled WGS sequence"/>
</dbReference>
<protein>
    <recommendedName>
        <fullName evidence="4">Type II secretion system protein</fullName>
    </recommendedName>
</protein>
<dbReference type="RefSeq" id="WP_310332404.1">
    <property type="nucleotide sequence ID" value="NZ_JAVDXV010000010.1"/>
</dbReference>
<evidence type="ECO:0000313" key="3">
    <source>
        <dbReference type="Proteomes" id="UP001180825"/>
    </source>
</evidence>
<evidence type="ECO:0008006" key="4">
    <source>
        <dbReference type="Google" id="ProtNLM"/>
    </source>
</evidence>
<name>A0ABU2ADY3_9BURK</name>